<dbReference type="Proteomes" id="UP001158576">
    <property type="component" value="Chromosome XSR"/>
</dbReference>
<dbReference type="InterPro" id="IPR036361">
    <property type="entry name" value="SAP_dom_sf"/>
</dbReference>
<reference evidence="11 12" key="1">
    <citation type="submission" date="2021-04" db="EMBL/GenBank/DDBJ databases">
        <authorList>
            <person name="Bliznina A."/>
        </authorList>
    </citation>
    <scope>NUCLEOTIDE SEQUENCE [LARGE SCALE GENOMIC DNA]</scope>
</reference>
<dbReference type="SUPFAM" id="SSF68906">
    <property type="entry name" value="SAP domain"/>
    <property type="match status" value="1"/>
</dbReference>
<keyword evidence="5 8" id="KW-0732">Signal</keyword>
<protein>
    <recommendedName>
        <fullName evidence="3">Mesencephalic astrocyte-derived neurotrophic factor homolog</fullName>
    </recommendedName>
    <alternativeName>
        <fullName evidence="7">MANF/CDNF-like protein</fullName>
    </alternativeName>
</protein>
<comment type="similarity">
    <text evidence="2">Belongs to the ARMET family.</text>
</comment>
<evidence type="ECO:0000256" key="6">
    <source>
        <dbReference type="ARBA" id="ARBA00023157"/>
    </source>
</evidence>
<keyword evidence="6" id="KW-1015">Disulfide bond</keyword>
<evidence type="ECO:0000256" key="8">
    <source>
        <dbReference type="SAM" id="SignalP"/>
    </source>
</evidence>
<accession>A0ABN7SGK7</accession>
<dbReference type="PANTHER" id="PTHR12990">
    <property type="entry name" value="ARMET-LIKE PROTEIN"/>
    <property type="match status" value="1"/>
</dbReference>
<evidence type="ECO:0000259" key="9">
    <source>
        <dbReference type="Pfam" id="PF10208"/>
    </source>
</evidence>
<evidence type="ECO:0000256" key="2">
    <source>
        <dbReference type="ARBA" id="ARBA00005617"/>
    </source>
</evidence>
<organism evidence="11 12">
    <name type="scientific">Oikopleura dioica</name>
    <name type="common">Tunicate</name>
    <dbReference type="NCBI Taxonomy" id="34765"/>
    <lineage>
        <taxon>Eukaryota</taxon>
        <taxon>Metazoa</taxon>
        <taxon>Chordata</taxon>
        <taxon>Tunicata</taxon>
        <taxon>Appendicularia</taxon>
        <taxon>Copelata</taxon>
        <taxon>Oikopleuridae</taxon>
        <taxon>Oikopleura</taxon>
    </lineage>
</organism>
<dbReference type="Pfam" id="PF20145">
    <property type="entry name" value="ARMET_N"/>
    <property type="match status" value="1"/>
</dbReference>
<evidence type="ECO:0000256" key="3">
    <source>
        <dbReference type="ARBA" id="ARBA00014267"/>
    </source>
</evidence>
<feature type="domain" description="ARMET N-terminal" evidence="10">
    <location>
        <begin position="17"/>
        <end position="110"/>
    </location>
</feature>
<dbReference type="InterPro" id="IPR019345">
    <property type="entry name" value="ARMET_C"/>
</dbReference>
<feature type="chain" id="PRO_5047120222" description="Mesencephalic astrocyte-derived neurotrophic factor homolog" evidence="8">
    <location>
        <begin position="17"/>
        <end position="172"/>
    </location>
</feature>
<name>A0ABN7SGK7_OIKDI</name>
<gene>
    <name evidence="11" type="ORF">OKIOD_LOCUS6151</name>
</gene>
<evidence type="ECO:0000256" key="1">
    <source>
        <dbReference type="ARBA" id="ARBA00004613"/>
    </source>
</evidence>
<dbReference type="InterPro" id="IPR045332">
    <property type="entry name" value="ARMET_N"/>
</dbReference>
<evidence type="ECO:0000259" key="10">
    <source>
        <dbReference type="Pfam" id="PF20145"/>
    </source>
</evidence>
<evidence type="ECO:0000256" key="5">
    <source>
        <dbReference type="ARBA" id="ARBA00022729"/>
    </source>
</evidence>
<dbReference type="Pfam" id="PF10208">
    <property type="entry name" value="ARMET_C"/>
    <property type="match status" value="1"/>
</dbReference>
<evidence type="ECO:0000256" key="4">
    <source>
        <dbReference type="ARBA" id="ARBA00022525"/>
    </source>
</evidence>
<comment type="subcellular location">
    <subcellularLocation>
        <location evidence="1">Secreted</location>
    </subcellularLocation>
</comment>
<feature type="domain" description="ARMET C-terminal" evidence="9">
    <location>
        <begin position="117"/>
        <end position="158"/>
    </location>
</feature>
<evidence type="ECO:0000313" key="12">
    <source>
        <dbReference type="Proteomes" id="UP001158576"/>
    </source>
</evidence>
<dbReference type="InterPro" id="IPR045333">
    <property type="entry name" value="ARMET-like"/>
</dbReference>
<dbReference type="Gene3D" id="1.10.720.30">
    <property type="entry name" value="SAP domain"/>
    <property type="match status" value="1"/>
</dbReference>
<dbReference type="Gene3D" id="1.10.225.10">
    <property type="entry name" value="Saposin-like"/>
    <property type="match status" value="1"/>
</dbReference>
<dbReference type="EMBL" id="OU015569">
    <property type="protein sequence ID" value="CAG5096386.1"/>
    <property type="molecule type" value="Genomic_DNA"/>
</dbReference>
<sequence length="172" mass="19704">MKLFFFGLATLAAASGECEVCETFLGKVEKVLTDENISDKGEIEKKLRAMCKEAKEQDNRFCYYTGLTPDAATTMHKSIVDPMSFKKPVQKICATLKKKDAQICDLKYPKPYDYSAINWQKIKVKELKKILTTWGEVCKNCLEKDEFVSRVKELMPKYVPKENWPAGVKDEL</sequence>
<keyword evidence="4" id="KW-0964">Secreted</keyword>
<dbReference type="PANTHER" id="PTHR12990:SF5">
    <property type="entry name" value="MESENCEPHALIC ASTROCYTE-DERIVED NEUROTROPHIC FACTOR HOMOLOG"/>
    <property type="match status" value="1"/>
</dbReference>
<evidence type="ECO:0000256" key="7">
    <source>
        <dbReference type="ARBA" id="ARBA00032923"/>
    </source>
</evidence>
<evidence type="ECO:0000313" key="11">
    <source>
        <dbReference type="EMBL" id="CAG5096386.1"/>
    </source>
</evidence>
<feature type="signal peptide" evidence="8">
    <location>
        <begin position="1"/>
        <end position="16"/>
    </location>
</feature>
<proteinExistence type="inferred from homology"/>
<keyword evidence="12" id="KW-1185">Reference proteome</keyword>